<dbReference type="RefSeq" id="WP_129470902.1">
    <property type="nucleotide sequence ID" value="NZ_SAWZ01000004.1"/>
</dbReference>
<comment type="similarity">
    <text evidence="1 3">Belongs to the GST superfamily.</text>
</comment>
<evidence type="ECO:0000256" key="1">
    <source>
        <dbReference type="ARBA" id="ARBA00007409"/>
    </source>
</evidence>
<dbReference type="SUPFAM" id="SSF47616">
    <property type="entry name" value="GST C-terminal domain-like"/>
    <property type="match status" value="1"/>
</dbReference>
<dbReference type="PROSITE" id="PS50404">
    <property type="entry name" value="GST_NTER"/>
    <property type="match status" value="1"/>
</dbReference>
<dbReference type="PANTHER" id="PTHR44051:SF19">
    <property type="entry name" value="DISULFIDE-BOND OXIDOREDUCTASE YFCG"/>
    <property type="match status" value="1"/>
</dbReference>
<dbReference type="Gene3D" id="3.40.30.10">
    <property type="entry name" value="Glutaredoxin"/>
    <property type="match status" value="1"/>
</dbReference>
<accession>A0A4Q1JV25</accession>
<dbReference type="InterPro" id="IPR004045">
    <property type="entry name" value="Glutathione_S-Trfase_N"/>
</dbReference>
<feature type="domain" description="GST N-terminal" evidence="4">
    <location>
        <begin position="1"/>
        <end position="81"/>
    </location>
</feature>
<dbReference type="SFLD" id="SFLDG01150">
    <property type="entry name" value="Main.1:_Beta-like"/>
    <property type="match status" value="1"/>
</dbReference>
<dbReference type="GO" id="GO:0016740">
    <property type="term" value="F:transferase activity"/>
    <property type="evidence" value="ECO:0007669"/>
    <property type="project" value="UniProtKB-KW"/>
</dbReference>
<proteinExistence type="inferred from homology"/>
<dbReference type="PANTHER" id="PTHR44051">
    <property type="entry name" value="GLUTATHIONE S-TRANSFERASE-RELATED"/>
    <property type="match status" value="1"/>
</dbReference>
<dbReference type="InterPro" id="IPR040079">
    <property type="entry name" value="Glutathione_S-Trfase"/>
</dbReference>
<evidence type="ECO:0000256" key="2">
    <source>
        <dbReference type="ARBA" id="ARBA00022679"/>
    </source>
</evidence>
<evidence type="ECO:0000313" key="7">
    <source>
        <dbReference type="Proteomes" id="UP000289784"/>
    </source>
</evidence>
<name>A0A4Q1JV25_9GAMM</name>
<dbReference type="EMBL" id="SAWZ01000004">
    <property type="protein sequence ID" value="RXR05990.1"/>
    <property type="molecule type" value="Genomic_DNA"/>
</dbReference>
<evidence type="ECO:0000259" key="5">
    <source>
        <dbReference type="PROSITE" id="PS50405"/>
    </source>
</evidence>
<dbReference type="InterPro" id="IPR036282">
    <property type="entry name" value="Glutathione-S-Trfase_C_sf"/>
</dbReference>
<evidence type="ECO:0000313" key="6">
    <source>
        <dbReference type="EMBL" id="RXR05990.1"/>
    </source>
</evidence>
<keyword evidence="7" id="KW-1185">Reference proteome</keyword>
<dbReference type="InterPro" id="IPR004046">
    <property type="entry name" value="GST_C"/>
</dbReference>
<dbReference type="SUPFAM" id="SSF52833">
    <property type="entry name" value="Thioredoxin-like"/>
    <property type="match status" value="1"/>
</dbReference>
<dbReference type="Pfam" id="PF02798">
    <property type="entry name" value="GST_N"/>
    <property type="match status" value="1"/>
</dbReference>
<evidence type="ECO:0000259" key="4">
    <source>
        <dbReference type="PROSITE" id="PS50404"/>
    </source>
</evidence>
<dbReference type="PROSITE" id="PS50405">
    <property type="entry name" value="GST_CTER"/>
    <property type="match status" value="1"/>
</dbReference>
<comment type="caution">
    <text evidence="6">The sequence shown here is derived from an EMBL/GenBank/DDBJ whole genome shotgun (WGS) entry which is preliminary data.</text>
</comment>
<dbReference type="InterPro" id="IPR036249">
    <property type="entry name" value="Thioredoxin-like_sf"/>
</dbReference>
<dbReference type="SFLD" id="SFLDG00358">
    <property type="entry name" value="Main_(cytGST)"/>
    <property type="match status" value="1"/>
</dbReference>
<dbReference type="OrthoDB" id="5958450at2"/>
<dbReference type="InterPro" id="IPR010987">
    <property type="entry name" value="Glutathione-S-Trfase_C-like"/>
</dbReference>
<dbReference type="CDD" id="cd03180">
    <property type="entry name" value="GST_C_2"/>
    <property type="match status" value="1"/>
</dbReference>
<dbReference type="FunFam" id="3.40.30.10:FF:000039">
    <property type="entry name" value="Glutathione S-transferase domain"/>
    <property type="match status" value="1"/>
</dbReference>
<dbReference type="Pfam" id="PF00043">
    <property type="entry name" value="GST_C"/>
    <property type="match status" value="1"/>
</dbReference>
<feature type="domain" description="GST C-terminal" evidence="5">
    <location>
        <begin position="86"/>
        <end position="207"/>
    </location>
</feature>
<evidence type="ECO:0000256" key="3">
    <source>
        <dbReference type="RuleBase" id="RU003494"/>
    </source>
</evidence>
<dbReference type="AlphaFoldDB" id="A0A4Q1JV25"/>
<dbReference type="Proteomes" id="UP000289784">
    <property type="component" value="Unassembled WGS sequence"/>
</dbReference>
<sequence>MLTLYGKSPSINVRKVLWLLDELSLPCTQLDYGSGFAPVDTPEFRALNPNALVPVLRDGALTLWESNSICRYLAAREGRHDLLPAEPARRALVEQWMDWQATELNSAWRYAFMALVRRSPAHADPTQVAASAAQWNRQMAILDGQLQHGADHVLGQDFTLADLVLGLSTQRWLMTPIERPVLPAVQAWHGRLCQREGFQRFGCNGIP</sequence>
<protein>
    <submittedName>
        <fullName evidence="6">Glutathione S-transferase</fullName>
    </submittedName>
</protein>
<keyword evidence="2 6" id="KW-0808">Transferase</keyword>
<dbReference type="Gene3D" id="1.20.1050.10">
    <property type="match status" value="1"/>
</dbReference>
<gene>
    <name evidence="6" type="ORF">EPA99_09080</name>
</gene>
<dbReference type="SFLD" id="SFLDS00019">
    <property type="entry name" value="Glutathione_Transferase_(cytos"/>
    <property type="match status" value="1"/>
</dbReference>
<dbReference type="CDD" id="cd03047">
    <property type="entry name" value="GST_N_2"/>
    <property type="match status" value="1"/>
</dbReference>
<organism evidence="6 7">
    <name type="scientific">Pseudoxanthomonas composti</name>
    <dbReference type="NCBI Taxonomy" id="2137479"/>
    <lineage>
        <taxon>Bacteria</taxon>
        <taxon>Pseudomonadati</taxon>
        <taxon>Pseudomonadota</taxon>
        <taxon>Gammaproteobacteria</taxon>
        <taxon>Lysobacterales</taxon>
        <taxon>Lysobacteraceae</taxon>
        <taxon>Pseudoxanthomonas</taxon>
    </lineage>
</organism>
<reference evidence="6 7" key="1">
    <citation type="submission" date="2019-01" db="EMBL/GenBank/DDBJ databases">
        <title>Pseudoxanthomonas composti sp. nov., isolated from compost.</title>
        <authorList>
            <person name="Yang G."/>
        </authorList>
    </citation>
    <scope>NUCLEOTIDE SEQUENCE [LARGE SCALE GENOMIC DNA]</scope>
    <source>
        <strain evidence="6 7">GSS15</strain>
    </source>
</reference>